<reference evidence="2 3" key="1">
    <citation type="submission" date="2017-07" db="EMBL/GenBank/DDBJ databases">
        <authorList>
            <person name="Talla V."/>
            <person name="Backstrom N."/>
        </authorList>
    </citation>
    <scope>NUCLEOTIDE SEQUENCE [LARGE SCALE GENOMIC DNA]</scope>
</reference>
<name>A0A5E4Q7Q1_9NEOP</name>
<accession>A0A5E4Q7Q1</accession>
<dbReference type="EMBL" id="FZQP02001593">
    <property type="protein sequence ID" value="VVC93341.1"/>
    <property type="molecule type" value="Genomic_DNA"/>
</dbReference>
<keyword evidence="3" id="KW-1185">Reference proteome</keyword>
<protein>
    <submittedName>
        <fullName evidence="2">Uncharacterized protein</fullName>
    </submittedName>
</protein>
<gene>
    <name evidence="2" type="ORF">LSINAPIS_LOCUS5556</name>
</gene>
<evidence type="ECO:0000313" key="3">
    <source>
        <dbReference type="Proteomes" id="UP000324832"/>
    </source>
</evidence>
<dbReference type="Proteomes" id="UP000324832">
    <property type="component" value="Unassembled WGS sequence"/>
</dbReference>
<evidence type="ECO:0000313" key="2">
    <source>
        <dbReference type="EMBL" id="VVC93341.1"/>
    </source>
</evidence>
<dbReference type="AlphaFoldDB" id="A0A5E4Q7Q1"/>
<feature type="chain" id="PRO_5023077303" evidence="1">
    <location>
        <begin position="22"/>
        <end position="70"/>
    </location>
</feature>
<evidence type="ECO:0000256" key="1">
    <source>
        <dbReference type="SAM" id="SignalP"/>
    </source>
</evidence>
<organism evidence="2 3">
    <name type="scientific">Leptidea sinapis</name>
    <dbReference type="NCBI Taxonomy" id="189913"/>
    <lineage>
        <taxon>Eukaryota</taxon>
        <taxon>Metazoa</taxon>
        <taxon>Ecdysozoa</taxon>
        <taxon>Arthropoda</taxon>
        <taxon>Hexapoda</taxon>
        <taxon>Insecta</taxon>
        <taxon>Pterygota</taxon>
        <taxon>Neoptera</taxon>
        <taxon>Endopterygota</taxon>
        <taxon>Lepidoptera</taxon>
        <taxon>Glossata</taxon>
        <taxon>Ditrysia</taxon>
        <taxon>Papilionoidea</taxon>
        <taxon>Pieridae</taxon>
        <taxon>Dismorphiinae</taxon>
        <taxon>Leptidea</taxon>
    </lineage>
</organism>
<feature type="signal peptide" evidence="1">
    <location>
        <begin position="1"/>
        <end position="21"/>
    </location>
</feature>
<keyword evidence="1" id="KW-0732">Signal</keyword>
<sequence length="70" mass="8093">MQCQKFLVLITVLIIVEPIAALRADIVKEWARTLGDEIWRLSESLTKSDHIRICKEKRWKTNSGIVPEVC</sequence>
<proteinExistence type="predicted"/>